<feature type="transmembrane region" description="Helical" evidence="1">
    <location>
        <begin position="331"/>
        <end position="356"/>
    </location>
</feature>
<keyword evidence="1" id="KW-0472">Membrane</keyword>
<dbReference type="AlphaFoldDB" id="A0A3B0SKR1"/>
<evidence type="ECO:0008006" key="3">
    <source>
        <dbReference type="Google" id="ProtNLM"/>
    </source>
</evidence>
<accession>A0A3B0SKR1</accession>
<feature type="transmembrane region" description="Helical" evidence="1">
    <location>
        <begin position="247"/>
        <end position="265"/>
    </location>
</feature>
<evidence type="ECO:0000313" key="2">
    <source>
        <dbReference type="EMBL" id="VAV96963.1"/>
    </source>
</evidence>
<gene>
    <name evidence="2" type="ORF">MNBD_ACTINO02-1914</name>
</gene>
<proteinExistence type="predicted"/>
<keyword evidence="1" id="KW-1133">Transmembrane helix</keyword>
<feature type="transmembrane region" description="Helical" evidence="1">
    <location>
        <begin position="296"/>
        <end position="319"/>
    </location>
</feature>
<evidence type="ECO:0000256" key="1">
    <source>
        <dbReference type="SAM" id="Phobius"/>
    </source>
</evidence>
<name>A0A3B0SKR1_9ZZZZ</name>
<reference evidence="2" key="1">
    <citation type="submission" date="2018-06" db="EMBL/GenBank/DDBJ databases">
        <authorList>
            <person name="Zhirakovskaya E."/>
        </authorList>
    </citation>
    <scope>NUCLEOTIDE SEQUENCE</scope>
</reference>
<protein>
    <recommendedName>
        <fullName evidence="3">ABC3 transporter permease protein domain-containing protein</fullName>
    </recommendedName>
</protein>
<dbReference type="EMBL" id="UOEK01000109">
    <property type="protein sequence ID" value="VAV96963.1"/>
    <property type="molecule type" value="Genomic_DNA"/>
</dbReference>
<keyword evidence="1" id="KW-0812">Transmembrane</keyword>
<organism evidence="2">
    <name type="scientific">hydrothermal vent metagenome</name>
    <dbReference type="NCBI Taxonomy" id="652676"/>
    <lineage>
        <taxon>unclassified sequences</taxon>
        <taxon>metagenomes</taxon>
        <taxon>ecological metagenomes</taxon>
    </lineage>
</organism>
<sequence length="362" mass="38049">MRARDLAVEAWRNVRLSGIRTLGLILAIAFIFGSSVASELAVSSQILRDHREFVDAGGYVAVGVGLTPAGIPAQVCGGLRSREAVLAAGFVADLERRSVRSEPGRSFRTVGIGVGTLDVFDPDRPPEVGGEVAVGGALVEELGIASGGYMSFAESGDTSMLRRVSAVYDSSVRAPRYGTVVAAVMPSLVSANECWVEFSPQMYSAGATALRVDLMVDDKAAIVSRVVDPGYDLVQAQDDLATRAERFAWAVGGLVVGALLWLVSWMRRADYALLRAIGWGSLPTAVLIQLEHLYLVVIGGTIGWLWATVLGEATTVASLTTDQLFIAGKSAVSLGLLAMSIGALVTITTGGGKAILSLLKHE</sequence>